<dbReference type="InterPro" id="IPR026139">
    <property type="entry name" value="GOLM1/CASC4"/>
</dbReference>
<keyword evidence="3 9" id="KW-0812">Transmembrane</keyword>
<dbReference type="KEGG" id="nss:113414629"/>
<evidence type="ECO:0000256" key="6">
    <source>
        <dbReference type="ARBA" id="ARBA00023054"/>
    </source>
</evidence>
<reference evidence="11" key="1">
    <citation type="submission" date="2025-08" db="UniProtKB">
        <authorList>
            <consortium name="RefSeq"/>
        </authorList>
    </citation>
    <scope>IDENTIFICATION</scope>
</reference>
<keyword evidence="4" id="KW-0735">Signal-anchor</keyword>
<dbReference type="GO" id="GO:0016020">
    <property type="term" value="C:membrane"/>
    <property type="evidence" value="ECO:0007669"/>
    <property type="project" value="UniProtKB-SubCell"/>
</dbReference>
<sequence>MVGLGNSRRGIKSPPLLVAALVACIIVLGFNYWIASSRSVDLQNRLMELEGRMRRAAAERGAVEMKKNEFQGELKKQREQIDKIQSMHGFQIENINKIHRGEKEILLNNITINDQLIQNLQENLKTLQRKCEKLQLDVNRFQNNQTNLQRKLSFDM</sequence>
<organism evidence="10 11">
    <name type="scientific">Notechis scutatus</name>
    <name type="common">mainland tiger snake</name>
    <dbReference type="NCBI Taxonomy" id="8663"/>
    <lineage>
        <taxon>Eukaryota</taxon>
        <taxon>Metazoa</taxon>
        <taxon>Chordata</taxon>
        <taxon>Craniata</taxon>
        <taxon>Vertebrata</taxon>
        <taxon>Euteleostomi</taxon>
        <taxon>Lepidosauria</taxon>
        <taxon>Squamata</taxon>
        <taxon>Bifurcata</taxon>
        <taxon>Unidentata</taxon>
        <taxon>Episquamata</taxon>
        <taxon>Toxicofera</taxon>
        <taxon>Serpentes</taxon>
        <taxon>Colubroidea</taxon>
        <taxon>Elapidae</taxon>
        <taxon>Hydrophiinae</taxon>
        <taxon>Notechis</taxon>
    </lineage>
</organism>
<keyword evidence="5 9" id="KW-1133">Transmembrane helix</keyword>
<dbReference type="GO" id="GO:0005794">
    <property type="term" value="C:Golgi apparatus"/>
    <property type="evidence" value="ECO:0007669"/>
    <property type="project" value="TreeGrafter"/>
</dbReference>
<evidence type="ECO:0000256" key="3">
    <source>
        <dbReference type="ARBA" id="ARBA00022692"/>
    </source>
</evidence>
<evidence type="ECO:0000256" key="9">
    <source>
        <dbReference type="SAM" id="Phobius"/>
    </source>
</evidence>
<comment type="subcellular location">
    <subcellularLocation>
        <location evidence="1">Membrane</location>
        <topology evidence="1">Single-pass type II membrane protein</topology>
    </subcellularLocation>
</comment>
<evidence type="ECO:0000256" key="7">
    <source>
        <dbReference type="ARBA" id="ARBA00023136"/>
    </source>
</evidence>
<dbReference type="PANTHER" id="PTHR15896">
    <property type="entry name" value="GOLGI PHOSPHOPROTEIN 2/GP73-RELATED"/>
    <property type="match status" value="1"/>
</dbReference>
<proteinExistence type="inferred from homology"/>
<keyword evidence="10" id="KW-1185">Reference proteome</keyword>
<protein>
    <submittedName>
        <fullName evidence="11">Golgi membrane protein 1</fullName>
    </submittedName>
</protein>
<keyword evidence="6 8" id="KW-0175">Coiled coil</keyword>
<accession>A0A6J1UAM2</accession>
<dbReference type="CTD" id="51280"/>
<evidence type="ECO:0000313" key="10">
    <source>
        <dbReference type="Proteomes" id="UP000504612"/>
    </source>
</evidence>
<name>A0A6J1UAM2_9SAUR</name>
<dbReference type="RefSeq" id="XP_026527405.1">
    <property type="nucleotide sequence ID" value="XM_026671620.1"/>
</dbReference>
<evidence type="ECO:0000256" key="2">
    <source>
        <dbReference type="ARBA" id="ARBA00007474"/>
    </source>
</evidence>
<dbReference type="AlphaFoldDB" id="A0A6J1UAM2"/>
<dbReference type="Proteomes" id="UP000504612">
    <property type="component" value="Unplaced"/>
</dbReference>
<evidence type="ECO:0000256" key="5">
    <source>
        <dbReference type="ARBA" id="ARBA00022989"/>
    </source>
</evidence>
<evidence type="ECO:0000256" key="1">
    <source>
        <dbReference type="ARBA" id="ARBA00004606"/>
    </source>
</evidence>
<dbReference type="PANTHER" id="PTHR15896:SF8">
    <property type="entry name" value="GOLGI MEMBRANE PROTEIN 1"/>
    <property type="match status" value="1"/>
</dbReference>
<evidence type="ECO:0000313" key="11">
    <source>
        <dbReference type="RefSeq" id="XP_026527405.1"/>
    </source>
</evidence>
<dbReference type="GeneID" id="113414629"/>
<keyword evidence="7 9" id="KW-0472">Membrane</keyword>
<feature type="transmembrane region" description="Helical" evidence="9">
    <location>
        <begin position="16"/>
        <end position="35"/>
    </location>
</feature>
<feature type="coiled-coil region" evidence="8">
    <location>
        <begin position="39"/>
        <end position="151"/>
    </location>
</feature>
<comment type="similarity">
    <text evidence="2">Belongs to the GOLM family.</text>
</comment>
<evidence type="ECO:0000256" key="8">
    <source>
        <dbReference type="SAM" id="Coils"/>
    </source>
</evidence>
<dbReference type="PRINTS" id="PR02084">
    <property type="entry name" value="GOLM1CASC4"/>
</dbReference>
<gene>
    <name evidence="11" type="primary">GOLM1</name>
</gene>
<evidence type="ECO:0000256" key="4">
    <source>
        <dbReference type="ARBA" id="ARBA00022968"/>
    </source>
</evidence>